<dbReference type="EMBL" id="LAZL01000008">
    <property type="protein sequence ID" value="KMT65858.1"/>
    <property type="molecule type" value="Genomic_DNA"/>
</dbReference>
<evidence type="ECO:0000256" key="7">
    <source>
        <dbReference type="ARBA" id="ARBA00023002"/>
    </source>
</evidence>
<evidence type="ECO:0000313" key="15">
    <source>
        <dbReference type="EMBL" id="KMT65858.1"/>
    </source>
</evidence>
<dbReference type="HAMAP" id="MF_01925">
    <property type="entry name" value="P5C_reductase"/>
    <property type="match status" value="1"/>
</dbReference>
<dbReference type="FunFam" id="1.10.3730.10:FF:000001">
    <property type="entry name" value="Pyrroline-5-carboxylate reductase"/>
    <property type="match status" value="1"/>
</dbReference>
<dbReference type="InterPro" id="IPR008927">
    <property type="entry name" value="6-PGluconate_DH-like_C_sf"/>
</dbReference>
<dbReference type="AlphaFoldDB" id="A0A0J8GYP9"/>
<keyword evidence="7 10" id="KW-0560">Oxidoreductase</keyword>
<keyword evidence="6 10" id="KW-0521">NADP</keyword>
<keyword evidence="5 10" id="KW-0641">Proline biosynthesis</keyword>
<evidence type="ECO:0000256" key="8">
    <source>
        <dbReference type="ARBA" id="ARBA00050547"/>
    </source>
</evidence>
<dbReference type="STRING" id="1513271.XM47_06580"/>
<comment type="subcellular location">
    <subcellularLocation>
        <location evidence="10">Cytoplasm</location>
    </subcellularLocation>
</comment>
<dbReference type="Proteomes" id="UP000037600">
    <property type="component" value="Unassembled WGS sequence"/>
</dbReference>
<sequence length="273" mass="28614">MTQKTIAFIGAGNMSASIIAGLVKNGYPADNIIASNPSTPKLDALSAQHSIKTTTDNNQAIEQADVIILSVKPQMMAGMLGDLSIDKSIFSHKLFISIAAGLPVSRLEELLVTPTAVVRTMPNTPSLLGLGMTGLYASAAVSAEQKQVAEEIMQAVGKTVWVEEESGIDKITALAGSAPAYFFLFMEGMESKAIELGFSPEAAREIVSQVATGSTEMVRQNDISIAQLRTNVTSKGGTTAAALNSFNDSNLTGITAKAMDAAIARAEEMAKTI</sequence>
<dbReference type="SUPFAM" id="SSF48179">
    <property type="entry name" value="6-phosphogluconate dehydrogenase C-terminal domain-like"/>
    <property type="match status" value="1"/>
</dbReference>
<evidence type="ECO:0000256" key="3">
    <source>
        <dbReference type="ARBA" id="ARBA00022490"/>
    </source>
</evidence>
<dbReference type="GO" id="GO:0055129">
    <property type="term" value="P:L-proline biosynthetic process"/>
    <property type="evidence" value="ECO:0007669"/>
    <property type="project" value="UniProtKB-UniRule"/>
</dbReference>
<dbReference type="Pfam" id="PF14748">
    <property type="entry name" value="P5CR_dimer"/>
    <property type="match status" value="1"/>
</dbReference>
<comment type="function">
    <text evidence="10">Catalyzes the reduction of 1-pyrroline-5-carboxylate (PCA) to L-proline.</text>
</comment>
<comment type="catalytic activity">
    <reaction evidence="8 10">
        <text>L-proline + NAD(+) = (S)-1-pyrroline-5-carboxylate + NADH + 2 H(+)</text>
        <dbReference type="Rhea" id="RHEA:14105"/>
        <dbReference type="ChEBI" id="CHEBI:15378"/>
        <dbReference type="ChEBI" id="CHEBI:17388"/>
        <dbReference type="ChEBI" id="CHEBI:57540"/>
        <dbReference type="ChEBI" id="CHEBI:57945"/>
        <dbReference type="ChEBI" id="CHEBI:60039"/>
        <dbReference type="EC" id="1.5.1.2"/>
    </reaction>
</comment>
<evidence type="ECO:0000256" key="12">
    <source>
        <dbReference type="PIRSR" id="PIRSR000193-1"/>
    </source>
</evidence>
<accession>A0A0J8GYP9</accession>
<dbReference type="Gene3D" id="1.10.3730.10">
    <property type="entry name" value="ProC C-terminal domain-like"/>
    <property type="match status" value="1"/>
</dbReference>
<dbReference type="UniPathway" id="UPA00098">
    <property type="reaction ID" value="UER00361"/>
</dbReference>
<comment type="catalytic activity">
    <reaction evidence="9 10">
        <text>L-proline + NADP(+) = (S)-1-pyrroline-5-carboxylate + NADPH + 2 H(+)</text>
        <dbReference type="Rhea" id="RHEA:14109"/>
        <dbReference type="ChEBI" id="CHEBI:15378"/>
        <dbReference type="ChEBI" id="CHEBI:17388"/>
        <dbReference type="ChEBI" id="CHEBI:57783"/>
        <dbReference type="ChEBI" id="CHEBI:58349"/>
        <dbReference type="ChEBI" id="CHEBI:60039"/>
        <dbReference type="EC" id="1.5.1.2"/>
    </reaction>
</comment>
<comment type="similarity">
    <text evidence="2 10">Belongs to the pyrroline-5-carboxylate reductase family.</text>
</comment>
<dbReference type="PIRSF" id="PIRSF000193">
    <property type="entry name" value="Pyrrol-5-carb_rd"/>
    <property type="match status" value="1"/>
</dbReference>
<evidence type="ECO:0000256" key="1">
    <source>
        <dbReference type="ARBA" id="ARBA00005205"/>
    </source>
</evidence>
<name>A0A0J8GYP9_9ALTE</name>
<feature type="binding site" evidence="12">
    <location>
        <position position="57"/>
    </location>
    <ligand>
        <name>NADPH</name>
        <dbReference type="ChEBI" id="CHEBI:57783"/>
    </ligand>
</feature>
<dbReference type="RefSeq" id="WP_048690972.1">
    <property type="nucleotide sequence ID" value="NZ_KQ130486.1"/>
</dbReference>
<keyword evidence="3 10" id="KW-0963">Cytoplasm</keyword>
<gene>
    <name evidence="10" type="primary">proC</name>
    <name evidence="15" type="ORF">XM47_06580</name>
</gene>
<dbReference type="PATRIC" id="fig|1513271.3.peg.1350"/>
<keyword evidence="4 10" id="KW-0028">Amino-acid biosynthesis</keyword>
<comment type="pathway">
    <text evidence="1 10">Amino-acid biosynthesis; L-proline biosynthesis; L-proline from L-glutamate 5-semialdehyde: step 1/1.</text>
</comment>
<evidence type="ECO:0000256" key="10">
    <source>
        <dbReference type="HAMAP-Rule" id="MF_01925"/>
    </source>
</evidence>
<dbReference type="NCBIfam" id="TIGR00112">
    <property type="entry name" value="proC"/>
    <property type="match status" value="1"/>
</dbReference>
<dbReference type="GO" id="GO:0005737">
    <property type="term" value="C:cytoplasm"/>
    <property type="evidence" value="ECO:0007669"/>
    <property type="project" value="UniProtKB-SubCell"/>
</dbReference>
<dbReference type="OrthoDB" id="9805754at2"/>
<dbReference type="Gene3D" id="3.40.50.720">
    <property type="entry name" value="NAD(P)-binding Rossmann-like Domain"/>
    <property type="match status" value="1"/>
</dbReference>
<evidence type="ECO:0000256" key="2">
    <source>
        <dbReference type="ARBA" id="ARBA00005525"/>
    </source>
</evidence>
<feature type="domain" description="Pyrroline-5-carboxylate reductase dimerisation" evidence="14">
    <location>
        <begin position="165"/>
        <end position="269"/>
    </location>
</feature>
<dbReference type="InterPro" id="IPR029036">
    <property type="entry name" value="P5CR_dimer"/>
</dbReference>
<dbReference type="PANTHER" id="PTHR11645:SF0">
    <property type="entry name" value="PYRROLINE-5-CARBOXYLATE REDUCTASE 3"/>
    <property type="match status" value="1"/>
</dbReference>
<evidence type="ECO:0000256" key="11">
    <source>
        <dbReference type="NCBIfam" id="TIGR00112"/>
    </source>
</evidence>
<dbReference type="InterPro" id="IPR028939">
    <property type="entry name" value="P5C_Rdtase_cat_N"/>
</dbReference>
<comment type="caution">
    <text evidence="15">The sequence shown here is derived from an EMBL/GenBank/DDBJ whole genome shotgun (WGS) entry which is preliminary data.</text>
</comment>
<protein>
    <recommendedName>
        <fullName evidence="10 11">Pyrroline-5-carboxylate reductase</fullName>
        <shortName evidence="10">P5C reductase</shortName>
        <shortName evidence="10">P5CR</shortName>
        <ecNumber evidence="10 11">1.5.1.2</ecNumber>
    </recommendedName>
    <alternativeName>
        <fullName evidence="10">PCA reductase</fullName>
    </alternativeName>
</protein>
<dbReference type="FunFam" id="3.40.50.720:FF:000105">
    <property type="entry name" value="Pyrroline-5-carboxylate reductase"/>
    <property type="match status" value="1"/>
</dbReference>
<evidence type="ECO:0000256" key="9">
    <source>
        <dbReference type="ARBA" id="ARBA00052690"/>
    </source>
</evidence>
<feature type="domain" description="Pyrroline-5-carboxylate reductase catalytic N-terminal" evidence="13">
    <location>
        <begin position="5"/>
        <end position="101"/>
    </location>
</feature>
<proteinExistence type="inferred from homology"/>
<feature type="binding site" evidence="12">
    <location>
        <begin position="9"/>
        <end position="14"/>
    </location>
    <ligand>
        <name>NADP(+)</name>
        <dbReference type="ChEBI" id="CHEBI:58349"/>
    </ligand>
</feature>
<evidence type="ECO:0000259" key="13">
    <source>
        <dbReference type="Pfam" id="PF03807"/>
    </source>
</evidence>
<organism evidence="15 16">
    <name type="scientific">Catenovulum maritimum</name>
    <dbReference type="NCBI Taxonomy" id="1513271"/>
    <lineage>
        <taxon>Bacteria</taxon>
        <taxon>Pseudomonadati</taxon>
        <taxon>Pseudomonadota</taxon>
        <taxon>Gammaproteobacteria</taxon>
        <taxon>Alteromonadales</taxon>
        <taxon>Alteromonadaceae</taxon>
        <taxon>Catenovulum</taxon>
    </lineage>
</organism>
<evidence type="ECO:0000256" key="5">
    <source>
        <dbReference type="ARBA" id="ARBA00022650"/>
    </source>
</evidence>
<dbReference type="InterPro" id="IPR036291">
    <property type="entry name" value="NAD(P)-bd_dom_sf"/>
</dbReference>
<dbReference type="PANTHER" id="PTHR11645">
    <property type="entry name" value="PYRROLINE-5-CARBOXYLATE REDUCTASE"/>
    <property type="match status" value="1"/>
</dbReference>
<evidence type="ECO:0000256" key="6">
    <source>
        <dbReference type="ARBA" id="ARBA00022857"/>
    </source>
</evidence>
<dbReference type="InterPro" id="IPR000304">
    <property type="entry name" value="Pyrroline-COOH_reductase"/>
</dbReference>
<evidence type="ECO:0000313" key="16">
    <source>
        <dbReference type="Proteomes" id="UP000037600"/>
    </source>
</evidence>
<keyword evidence="16" id="KW-1185">Reference proteome</keyword>
<dbReference type="GO" id="GO:0004735">
    <property type="term" value="F:pyrroline-5-carboxylate reductase activity"/>
    <property type="evidence" value="ECO:0007669"/>
    <property type="project" value="UniProtKB-UniRule"/>
</dbReference>
<dbReference type="Pfam" id="PF03807">
    <property type="entry name" value="F420_oxidored"/>
    <property type="match status" value="1"/>
</dbReference>
<evidence type="ECO:0000259" key="14">
    <source>
        <dbReference type="Pfam" id="PF14748"/>
    </source>
</evidence>
<reference evidence="15 16" key="1">
    <citation type="submission" date="2015-04" db="EMBL/GenBank/DDBJ databases">
        <title>Draft Genome Sequence of the Novel Agar-Digesting Marine Bacterium Q1.</title>
        <authorList>
            <person name="Li Y."/>
            <person name="Li D."/>
            <person name="Chen G."/>
            <person name="Du Z."/>
        </authorList>
    </citation>
    <scope>NUCLEOTIDE SEQUENCE [LARGE SCALE GENOMIC DNA]</scope>
    <source>
        <strain evidence="15 16">Q1</strain>
    </source>
</reference>
<evidence type="ECO:0000256" key="4">
    <source>
        <dbReference type="ARBA" id="ARBA00022605"/>
    </source>
</evidence>
<dbReference type="EC" id="1.5.1.2" evidence="10 11"/>
<dbReference type="SUPFAM" id="SSF51735">
    <property type="entry name" value="NAD(P)-binding Rossmann-fold domains"/>
    <property type="match status" value="1"/>
</dbReference>